<sequence>MAPIGWHWQWHSITQIAPKGPFPPTLSAAHPQFDSQTNEMFTVNGCKSLSGLFPLSDIFQFHAHRFQRRYLEYGGVKTLATSIIQQLNKVIEWLEGAISALEIGGKDAVYINRWTGVGTGINQWQVMQSNGRPMKIRQSLHQMALTKNYAILSDSAFKLHFTGLIPSLSCKISDFNKYIYQILAIFKKPLNVPEHPYTDIYFIPRAGLRSDVDIVTTKQVRIYPETAHFIADYDDEEGKVTLHVGHTAASDPAEFVLGVDRAVSNNFQVKNHLKERAGLTVSPMDASRLGCWVIDVENETATPPAFLPECDSRRNLWSLALYTGHEFQPLQITDLYWNCWGAWPELYSQSAFDLYEYYPNRIVSVPEIVNKIIKYGKPANLLRLHIDRSESTDRPKLTLEDCYNFPPGYFGNSPQFVPRAGSKDPTDGYCSVVLFSDNLLSDNNELWIFDAKNLSAGPRYRLSHPQLNIGVTIHTTWLSKLETPPIREDYSVRKDYQDAVNKTRSQAIKTLFEQDVYPHFES</sequence>
<dbReference type="Proteomes" id="UP001050975">
    <property type="component" value="Unassembled WGS sequence"/>
</dbReference>
<accession>A0AAV3XA52</accession>
<proteinExistence type="inferred from homology"/>
<evidence type="ECO:0000256" key="5">
    <source>
        <dbReference type="PIRSR" id="PIRSR604294-1"/>
    </source>
</evidence>
<dbReference type="EMBL" id="BLAY01000072">
    <property type="protein sequence ID" value="GET39722.1"/>
    <property type="molecule type" value="Genomic_DNA"/>
</dbReference>
<keyword evidence="3" id="KW-0560">Oxidoreductase</keyword>
<evidence type="ECO:0000256" key="1">
    <source>
        <dbReference type="ARBA" id="ARBA00006787"/>
    </source>
</evidence>
<dbReference type="RefSeq" id="WP_264196659.1">
    <property type="nucleotide sequence ID" value="NZ_BLAY01000072.1"/>
</dbReference>
<dbReference type="Pfam" id="PF03055">
    <property type="entry name" value="RPE65"/>
    <property type="match status" value="1"/>
</dbReference>
<dbReference type="GO" id="GO:0016121">
    <property type="term" value="P:carotene catabolic process"/>
    <property type="evidence" value="ECO:0007669"/>
    <property type="project" value="TreeGrafter"/>
</dbReference>
<dbReference type="GO" id="GO:0010436">
    <property type="term" value="F:carotenoid dioxygenase activity"/>
    <property type="evidence" value="ECO:0007669"/>
    <property type="project" value="TreeGrafter"/>
</dbReference>
<dbReference type="GO" id="GO:0046872">
    <property type="term" value="F:metal ion binding"/>
    <property type="evidence" value="ECO:0007669"/>
    <property type="project" value="UniProtKB-KW"/>
</dbReference>
<evidence type="ECO:0000256" key="4">
    <source>
        <dbReference type="ARBA" id="ARBA00023004"/>
    </source>
</evidence>
<protein>
    <recommendedName>
        <fullName evidence="8">Dioxygenase</fullName>
    </recommendedName>
</protein>
<dbReference type="InterPro" id="IPR004294">
    <property type="entry name" value="Carotenoid_Oase"/>
</dbReference>
<dbReference type="PANTHER" id="PTHR10543:SF89">
    <property type="entry name" value="CAROTENOID 9,10(9',10')-CLEAVAGE DIOXYGENASE 1"/>
    <property type="match status" value="1"/>
</dbReference>
<dbReference type="PANTHER" id="PTHR10543">
    <property type="entry name" value="BETA-CAROTENE DIOXYGENASE"/>
    <property type="match status" value="1"/>
</dbReference>
<comment type="similarity">
    <text evidence="1">Belongs to the carotenoid oxygenase family.</text>
</comment>
<keyword evidence="4 5" id="KW-0408">Iron</keyword>
<keyword evidence="7" id="KW-1185">Reference proteome</keyword>
<comment type="cofactor">
    <cofactor evidence="5">
        <name>Fe(2+)</name>
        <dbReference type="ChEBI" id="CHEBI:29033"/>
    </cofactor>
    <text evidence="5">Binds 1 Fe(2+) ion per subunit.</text>
</comment>
<reference evidence="6" key="1">
    <citation type="submission" date="2019-10" db="EMBL/GenBank/DDBJ databases">
        <title>Draft genome sequece of Microseira wollei NIES-4236.</title>
        <authorList>
            <person name="Yamaguchi H."/>
            <person name="Suzuki S."/>
            <person name="Kawachi M."/>
        </authorList>
    </citation>
    <scope>NUCLEOTIDE SEQUENCE</scope>
    <source>
        <strain evidence="6">NIES-4236</strain>
    </source>
</reference>
<feature type="binding site" evidence="5">
    <location>
        <position position="474"/>
    </location>
    <ligand>
        <name>Fe cation</name>
        <dbReference type="ChEBI" id="CHEBI:24875"/>
        <note>catalytic</note>
    </ligand>
</feature>
<gene>
    <name evidence="6" type="ORF">MiSe_44940</name>
</gene>
<evidence type="ECO:0000256" key="2">
    <source>
        <dbReference type="ARBA" id="ARBA00022723"/>
    </source>
</evidence>
<evidence type="ECO:0000313" key="6">
    <source>
        <dbReference type="EMBL" id="GET39722.1"/>
    </source>
</evidence>
<evidence type="ECO:0008006" key="8">
    <source>
        <dbReference type="Google" id="ProtNLM"/>
    </source>
</evidence>
<keyword evidence="2 5" id="KW-0479">Metal-binding</keyword>
<dbReference type="AlphaFoldDB" id="A0AAV3XA52"/>
<name>A0AAV3XA52_9CYAN</name>
<comment type="caution">
    <text evidence="6">The sequence shown here is derived from an EMBL/GenBank/DDBJ whole genome shotgun (WGS) entry which is preliminary data.</text>
</comment>
<evidence type="ECO:0000313" key="7">
    <source>
        <dbReference type="Proteomes" id="UP001050975"/>
    </source>
</evidence>
<organism evidence="6 7">
    <name type="scientific">Microseira wollei NIES-4236</name>
    <dbReference type="NCBI Taxonomy" id="2530354"/>
    <lineage>
        <taxon>Bacteria</taxon>
        <taxon>Bacillati</taxon>
        <taxon>Cyanobacteriota</taxon>
        <taxon>Cyanophyceae</taxon>
        <taxon>Oscillatoriophycideae</taxon>
        <taxon>Aerosakkonematales</taxon>
        <taxon>Aerosakkonemataceae</taxon>
        <taxon>Microseira</taxon>
    </lineage>
</organism>
<evidence type="ECO:0000256" key="3">
    <source>
        <dbReference type="ARBA" id="ARBA00023002"/>
    </source>
</evidence>